<organism evidence="2 3">
    <name type="scientific">Austropuccinia psidii MF-1</name>
    <dbReference type="NCBI Taxonomy" id="1389203"/>
    <lineage>
        <taxon>Eukaryota</taxon>
        <taxon>Fungi</taxon>
        <taxon>Dikarya</taxon>
        <taxon>Basidiomycota</taxon>
        <taxon>Pucciniomycotina</taxon>
        <taxon>Pucciniomycetes</taxon>
        <taxon>Pucciniales</taxon>
        <taxon>Sphaerophragmiaceae</taxon>
        <taxon>Austropuccinia</taxon>
    </lineage>
</organism>
<comment type="caution">
    <text evidence="2">The sequence shown here is derived from an EMBL/GenBank/DDBJ whole genome shotgun (WGS) entry which is preliminary data.</text>
</comment>
<feature type="compositionally biased region" description="Low complexity" evidence="1">
    <location>
        <begin position="170"/>
        <end position="182"/>
    </location>
</feature>
<evidence type="ECO:0000256" key="1">
    <source>
        <dbReference type="SAM" id="MobiDB-lite"/>
    </source>
</evidence>
<gene>
    <name evidence="2" type="ORF">O181_022153</name>
</gene>
<reference evidence="2" key="1">
    <citation type="submission" date="2021-03" db="EMBL/GenBank/DDBJ databases">
        <title>Draft genome sequence of rust myrtle Austropuccinia psidii MF-1, a brazilian biotype.</title>
        <authorList>
            <person name="Quecine M.C."/>
            <person name="Pachon D.M.R."/>
            <person name="Bonatelli M.L."/>
            <person name="Correr F.H."/>
            <person name="Franceschini L.M."/>
            <person name="Leite T.F."/>
            <person name="Margarido G.R.A."/>
            <person name="Almeida C.A."/>
            <person name="Ferrarezi J.A."/>
            <person name="Labate C.A."/>
        </authorList>
    </citation>
    <scope>NUCLEOTIDE SEQUENCE</scope>
    <source>
        <strain evidence="2">MF-1</strain>
    </source>
</reference>
<dbReference type="AlphaFoldDB" id="A0A9Q3GW29"/>
<dbReference type="Proteomes" id="UP000765509">
    <property type="component" value="Unassembled WGS sequence"/>
</dbReference>
<evidence type="ECO:0000313" key="3">
    <source>
        <dbReference type="Proteomes" id="UP000765509"/>
    </source>
</evidence>
<proteinExistence type="predicted"/>
<sequence>MKAPECFDGTQPFKVRSFIQSCKLISHNDPANFSQDRKKFLYTTSFLICRATKWIELYLSNITNQDPNYLLNSWKLFESQLFTLFGDPNGVRKAEAELDSLRMNKGERALIHHFRKRFPSRILDQLASHSSRIDSLQDLLHITLELDTRYHERQNEKSHHQEKKPEDSKSNSSHPQDYSSSSQKKKKNFQKRDKPHSSLLNKDFKLMNSEKERRIKEGLFTYCGGKHSLVFCFKRPQNKLTQPGKSLSEDHIVFNGLQYFSSRA</sequence>
<feature type="region of interest" description="Disordered" evidence="1">
    <location>
        <begin position="152"/>
        <end position="205"/>
    </location>
</feature>
<feature type="compositionally biased region" description="Basic and acidic residues" evidence="1">
    <location>
        <begin position="190"/>
        <end position="205"/>
    </location>
</feature>
<accession>A0A9Q3GW29</accession>
<keyword evidence="3" id="KW-1185">Reference proteome</keyword>
<protein>
    <recommendedName>
        <fullName evidence="4">Retrotransposon gag domain-containing protein</fullName>
    </recommendedName>
</protein>
<evidence type="ECO:0008006" key="4">
    <source>
        <dbReference type="Google" id="ProtNLM"/>
    </source>
</evidence>
<dbReference type="EMBL" id="AVOT02006788">
    <property type="protein sequence ID" value="MBW0482438.1"/>
    <property type="molecule type" value="Genomic_DNA"/>
</dbReference>
<feature type="compositionally biased region" description="Basic and acidic residues" evidence="1">
    <location>
        <begin position="152"/>
        <end position="169"/>
    </location>
</feature>
<evidence type="ECO:0000313" key="2">
    <source>
        <dbReference type="EMBL" id="MBW0482438.1"/>
    </source>
</evidence>
<name>A0A9Q3GW29_9BASI</name>